<dbReference type="AlphaFoldDB" id="A0AAD3Y4L7"/>
<dbReference type="InterPro" id="IPR019084">
    <property type="entry name" value="STM1-like_N"/>
</dbReference>
<gene>
    <name evidence="5" type="ORF">Nepgr_028499</name>
</gene>
<feature type="compositionally biased region" description="Gly residues" evidence="3">
    <location>
        <begin position="126"/>
        <end position="144"/>
    </location>
</feature>
<feature type="compositionally biased region" description="Basic and acidic residues" evidence="3">
    <location>
        <begin position="208"/>
        <end position="223"/>
    </location>
</feature>
<dbReference type="Pfam" id="PF04774">
    <property type="entry name" value="HABP4_PAI-RBP1"/>
    <property type="match status" value="1"/>
</dbReference>
<dbReference type="SMART" id="SM01233">
    <property type="entry name" value="HABP4_PAI-RBP1"/>
    <property type="match status" value="1"/>
</dbReference>
<organism evidence="5 6">
    <name type="scientific">Nepenthes gracilis</name>
    <name type="common">Slender pitcher plant</name>
    <dbReference type="NCBI Taxonomy" id="150966"/>
    <lineage>
        <taxon>Eukaryota</taxon>
        <taxon>Viridiplantae</taxon>
        <taxon>Streptophyta</taxon>
        <taxon>Embryophyta</taxon>
        <taxon>Tracheophyta</taxon>
        <taxon>Spermatophyta</taxon>
        <taxon>Magnoliopsida</taxon>
        <taxon>eudicotyledons</taxon>
        <taxon>Gunneridae</taxon>
        <taxon>Pentapetalae</taxon>
        <taxon>Caryophyllales</taxon>
        <taxon>Nepenthaceae</taxon>
        <taxon>Nepenthes</taxon>
    </lineage>
</organism>
<reference evidence="5" key="1">
    <citation type="submission" date="2023-05" db="EMBL/GenBank/DDBJ databases">
        <title>Nepenthes gracilis genome sequencing.</title>
        <authorList>
            <person name="Fukushima K."/>
        </authorList>
    </citation>
    <scope>NUCLEOTIDE SEQUENCE</scope>
    <source>
        <strain evidence="5">SING2019-196</strain>
    </source>
</reference>
<dbReference type="InterPro" id="IPR039764">
    <property type="entry name" value="HABP4/SERBP1-like"/>
</dbReference>
<dbReference type="Pfam" id="PF09598">
    <property type="entry name" value="Stm1_N"/>
    <property type="match status" value="1"/>
</dbReference>
<feature type="region of interest" description="Disordered" evidence="3">
    <location>
        <begin position="27"/>
        <end position="235"/>
    </location>
</feature>
<feature type="region of interest" description="Disordered" evidence="3">
    <location>
        <begin position="318"/>
        <end position="364"/>
    </location>
</feature>
<feature type="compositionally biased region" description="Basic and acidic residues" evidence="3">
    <location>
        <begin position="112"/>
        <end position="123"/>
    </location>
</feature>
<feature type="compositionally biased region" description="Low complexity" evidence="3">
    <location>
        <begin position="27"/>
        <end position="52"/>
    </location>
</feature>
<proteinExistence type="predicted"/>
<evidence type="ECO:0000256" key="2">
    <source>
        <dbReference type="ARBA" id="ARBA00022490"/>
    </source>
</evidence>
<feature type="compositionally biased region" description="Basic and acidic residues" evidence="3">
    <location>
        <begin position="61"/>
        <end position="71"/>
    </location>
</feature>
<keyword evidence="2" id="KW-0963">Cytoplasm</keyword>
<name>A0AAD3Y4L7_NEPGR</name>
<comment type="subcellular location">
    <subcellularLocation>
        <location evidence="1">Cytoplasm</location>
    </subcellularLocation>
</comment>
<dbReference type="Proteomes" id="UP001279734">
    <property type="component" value="Unassembled WGS sequence"/>
</dbReference>
<comment type="caution">
    <text evidence="5">The sequence shown here is derived from an EMBL/GenBank/DDBJ whole genome shotgun (WGS) entry which is preliminary data.</text>
</comment>
<feature type="compositionally biased region" description="Gly residues" evidence="3">
    <location>
        <begin position="73"/>
        <end position="85"/>
    </location>
</feature>
<evidence type="ECO:0000313" key="5">
    <source>
        <dbReference type="EMBL" id="GMH26656.1"/>
    </source>
</evidence>
<feature type="compositionally biased region" description="Acidic residues" evidence="3">
    <location>
        <begin position="186"/>
        <end position="195"/>
    </location>
</feature>
<feature type="domain" description="Hyaluronan/mRNA-binding protein" evidence="4">
    <location>
        <begin position="154"/>
        <end position="262"/>
    </location>
</feature>
<evidence type="ECO:0000259" key="4">
    <source>
        <dbReference type="SMART" id="SM01233"/>
    </source>
</evidence>
<keyword evidence="6" id="KW-1185">Reference proteome</keyword>
<evidence type="ECO:0000313" key="6">
    <source>
        <dbReference type="Proteomes" id="UP001279734"/>
    </source>
</evidence>
<dbReference type="Gene3D" id="6.10.140.1040">
    <property type="match status" value="1"/>
</dbReference>
<accession>A0AAD3Y4L7</accession>
<dbReference type="GO" id="GO:0005634">
    <property type="term" value="C:nucleus"/>
    <property type="evidence" value="ECO:0007669"/>
    <property type="project" value="TreeGrafter"/>
</dbReference>
<dbReference type="PANTHER" id="PTHR12299">
    <property type="entry name" value="HYALURONIC ACID-BINDING PROTEIN 4"/>
    <property type="match status" value="1"/>
</dbReference>
<dbReference type="GO" id="GO:0005737">
    <property type="term" value="C:cytoplasm"/>
    <property type="evidence" value="ECO:0007669"/>
    <property type="project" value="UniProtKB-SubCell"/>
</dbReference>
<protein>
    <recommendedName>
        <fullName evidence="4">Hyaluronan/mRNA-binding protein domain-containing protein</fullName>
    </recommendedName>
</protein>
<evidence type="ECO:0000256" key="1">
    <source>
        <dbReference type="ARBA" id="ARBA00004496"/>
    </source>
</evidence>
<dbReference type="GO" id="GO:0003723">
    <property type="term" value="F:RNA binding"/>
    <property type="evidence" value="ECO:0007669"/>
    <property type="project" value="InterPro"/>
</dbReference>
<sequence length="364" mass="39458">MATTNPFDLLGDDDNDDPSFLIAAQEQKVSASKKASALAPAAIQPARPASLPSKPPPPAEAVREAKSERSRGGARGSGRGYGRARGSGFNRDSVGGENTVGNDNGFSLGYKSSEDRESGRPSEKLGGYGGPRVGSRGGRRGGFGNRDVGEGERPRRMYERRSGTGRGNEVKRDGAGSGNWGTPTDEIAEETEEPVVETVNTVASEKQVGQEKNVDVEKEKPENEAEENEAEEKQMTLEEYQKVLEEKRKALLPLKAEGRKVDVDKEFESMQLVSKKADDDIFIKLGSEKDRRKDAAEREERAKKAVSINEFLKPVEGETFYRPGGRGRGRGRGLRGEYARGSETNNPAAPSIEDRGQFPSLGAK</sequence>
<dbReference type="InterPro" id="IPR006861">
    <property type="entry name" value="HABP4_PAIRBP1-bd"/>
</dbReference>
<evidence type="ECO:0000256" key="3">
    <source>
        <dbReference type="SAM" id="MobiDB-lite"/>
    </source>
</evidence>
<dbReference type="EMBL" id="BSYO01000031">
    <property type="protein sequence ID" value="GMH26656.1"/>
    <property type="molecule type" value="Genomic_DNA"/>
</dbReference>
<feature type="compositionally biased region" description="Basic and acidic residues" evidence="3">
    <location>
        <begin position="147"/>
        <end position="174"/>
    </location>
</feature>
<dbReference type="PANTHER" id="PTHR12299:SF17">
    <property type="entry name" value="AT19571P-RELATED"/>
    <property type="match status" value="1"/>
</dbReference>